<evidence type="ECO:0000313" key="3">
    <source>
        <dbReference type="EMBL" id="MBB3061278.1"/>
    </source>
</evidence>
<dbReference type="Pfam" id="PF00144">
    <property type="entry name" value="Beta-lactamase"/>
    <property type="match status" value="1"/>
</dbReference>
<reference evidence="3 4" key="1">
    <citation type="submission" date="2020-08" db="EMBL/GenBank/DDBJ databases">
        <title>Genomic Encyclopedia of Type Strains, Phase III (KMG-III): the genomes of soil and plant-associated and newly described type strains.</title>
        <authorList>
            <person name="Whitman W."/>
        </authorList>
    </citation>
    <scope>NUCLEOTIDE SEQUENCE [LARGE SCALE GENOMIC DNA]</scope>
    <source>
        <strain evidence="3 4">CECT 8799</strain>
    </source>
</reference>
<evidence type="ECO:0000259" key="2">
    <source>
        <dbReference type="Pfam" id="PF00144"/>
    </source>
</evidence>
<comment type="caution">
    <text evidence="3">The sequence shown here is derived from an EMBL/GenBank/DDBJ whole genome shotgun (WGS) entry which is preliminary data.</text>
</comment>
<evidence type="ECO:0000313" key="4">
    <source>
        <dbReference type="Proteomes" id="UP000535937"/>
    </source>
</evidence>
<dbReference type="EMBL" id="JACHWZ010000008">
    <property type="protein sequence ID" value="MBB3061278.1"/>
    <property type="molecule type" value="Genomic_DNA"/>
</dbReference>
<dbReference type="RefSeq" id="WP_183459501.1">
    <property type="nucleotide sequence ID" value="NZ_JACHWZ010000008.1"/>
</dbReference>
<protein>
    <recommendedName>
        <fullName evidence="2">Beta-lactamase-related domain-containing protein</fullName>
    </recommendedName>
</protein>
<dbReference type="InterPro" id="IPR050789">
    <property type="entry name" value="Diverse_Enzym_Activities"/>
</dbReference>
<feature type="domain" description="Beta-lactamase-related" evidence="2">
    <location>
        <begin position="116"/>
        <end position="395"/>
    </location>
</feature>
<feature type="chain" id="PRO_5031338915" description="Beta-lactamase-related domain-containing protein" evidence="1">
    <location>
        <begin position="23"/>
        <end position="417"/>
    </location>
</feature>
<dbReference type="InterPro" id="IPR012338">
    <property type="entry name" value="Beta-lactam/transpept-like"/>
</dbReference>
<keyword evidence="4" id="KW-1185">Reference proteome</keyword>
<evidence type="ECO:0000256" key="1">
    <source>
        <dbReference type="SAM" id="SignalP"/>
    </source>
</evidence>
<dbReference type="PANTHER" id="PTHR43283">
    <property type="entry name" value="BETA-LACTAMASE-RELATED"/>
    <property type="match status" value="1"/>
</dbReference>
<organism evidence="3 4">
    <name type="scientific">Microbulbifer rhizosphaerae</name>
    <dbReference type="NCBI Taxonomy" id="1562603"/>
    <lineage>
        <taxon>Bacteria</taxon>
        <taxon>Pseudomonadati</taxon>
        <taxon>Pseudomonadota</taxon>
        <taxon>Gammaproteobacteria</taxon>
        <taxon>Cellvibrionales</taxon>
        <taxon>Microbulbiferaceae</taxon>
        <taxon>Microbulbifer</taxon>
    </lineage>
</organism>
<accession>A0A7W4WBL7</accession>
<dbReference type="InterPro" id="IPR001466">
    <property type="entry name" value="Beta-lactam-related"/>
</dbReference>
<feature type="signal peptide" evidence="1">
    <location>
        <begin position="1"/>
        <end position="22"/>
    </location>
</feature>
<keyword evidence="1" id="KW-0732">Signal</keyword>
<sequence>MIYNRKSSWGISLGILTVALWASPVASQTLNEYVAAVGPESEVPVAIQNARWAMLQPDLNTLTFRSMDTLFTTRTVPRSGQVSPLPADDTALDFTYNFRGKTYTPEAFLDRNFTNALLIMKNGRIVYENYRNNTDARTRFTGWSMTKSITSILIGRALDEGRIRSLDDDITDYLPELKAGAYKGVTIRQILAMRSGVDYQERYDFDNPGIAARNHILALVKNVARFADVARDIKRAHEPGEVFAYKTIDTAVLGLLIERISDGGTVASYTTSRLWEPLGAEVDGFYIMDGQPGAGREFSGAGFNATLRDFARIGTMMLNKGRINGDRIVSPEWVELSTTSVGPEDEAFGPGGYGYQWWTVADSEAYSAIGLQGQYIYVHPATETVIVKLSYYPPGDDRHLLEEAFAFFDAVSTWRPQ</sequence>
<name>A0A7W4WBL7_9GAMM</name>
<dbReference type="AlphaFoldDB" id="A0A7W4WBL7"/>
<dbReference type="Proteomes" id="UP000535937">
    <property type="component" value="Unassembled WGS sequence"/>
</dbReference>
<dbReference type="PANTHER" id="PTHR43283:SF14">
    <property type="entry name" value="BLL8153 PROTEIN"/>
    <property type="match status" value="1"/>
</dbReference>
<dbReference type="SUPFAM" id="SSF56601">
    <property type="entry name" value="beta-lactamase/transpeptidase-like"/>
    <property type="match status" value="1"/>
</dbReference>
<proteinExistence type="predicted"/>
<gene>
    <name evidence="3" type="ORF">FHS09_002111</name>
</gene>
<dbReference type="Gene3D" id="3.40.710.10">
    <property type="entry name" value="DD-peptidase/beta-lactamase superfamily"/>
    <property type="match status" value="1"/>
</dbReference>